<dbReference type="EMBL" id="JACKRN010000213">
    <property type="protein sequence ID" value="MCV7070034.1"/>
    <property type="molecule type" value="Genomic_DNA"/>
</dbReference>
<dbReference type="InterPro" id="IPR006153">
    <property type="entry name" value="Cation/H_exchanger_TM"/>
</dbReference>
<feature type="domain" description="Cation/H+ exchanger transmembrane" evidence="6">
    <location>
        <begin position="13"/>
        <end position="70"/>
    </location>
</feature>
<sequence>MAGLTLLLGLAAATVLLAPLAERISLPYPVILLMFGLALAFVPGMPSPTVNAELILPLVLPPLLFAAGWRPDSGVNRRAQVLASVGDVTRWR</sequence>
<gene>
    <name evidence="7" type="ORF">H7H73_05550</name>
    <name evidence="8" type="ORF">MJO55_18160</name>
</gene>
<organism evidence="7 10">
    <name type="scientific">Mycolicibacterium rufum</name>
    <dbReference type="NCBI Taxonomy" id="318424"/>
    <lineage>
        <taxon>Bacteria</taxon>
        <taxon>Bacillati</taxon>
        <taxon>Actinomycetota</taxon>
        <taxon>Actinomycetes</taxon>
        <taxon>Mycobacteriales</taxon>
        <taxon>Mycobacteriaceae</taxon>
        <taxon>Mycolicibacterium</taxon>
    </lineage>
</organism>
<evidence type="ECO:0000256" key="5">
    <source>
        <dbReference type="SAM" id="Phobius"/>
    </source>
</evidence>
<evidence type="ECO:0000313" key="7">
    <source>
        <dbReference type="EMBL" id="MCV7070034.1"/>
    </source>
</evidence>
<keyword evidence="3 5" id="KW-1133">Transmembrane helix</keyword>
<evidence type="ECO:0000256" key="1">
    <source>
        <dbReference type="ARBA" id="ARBA00004141"/>
    </source>
</evidence>
<dbReference type="Proteomes" id="UP001140272">
    <property type="component" value="Unassembled WGS sequence"/>
</dbReference>
<comment type="subcellular location">
    <subcellularLocation>
        <location evidence="1">Membrane</location>
        <topology evidence="1">Multi-pass membrane protein</topology>
    </subcellularLocation>
</comment>
<protein>
    <submittedName>
        <fullName evidence="7">Cation:proton antiporter</fullName>
    </submittedName>
</protein>
<dbReference type="Pfam" id="PF00999">
    <property type="entry name" value="Na_H_Exchanger"/>
    <property type="match status" value="1"/>
</dbReference>
<evidence type="ECO:0000256" key="4">
    <source>
        <dbReference type="ARBA" id="ARBA00023136"/>
    </source>
</evidence>
<feature type="transmembrane region" description="Helical" evidence="5">
    <location>
        <begin position="27"/>
        <end position="45"/>
    </location>
</feature>
<keyword evidence="4 5" id="KW-0472">Membrane</keyword>
<proteinExistence type="predicted"/>
<evidence type="ECO:0000313" key="10">
    <source>
        <dbReference type="Proteomes" id="UP001140272"/>
    </source>
</evidence>
<dbReference type="GO" id="GO:0015297">
    <property type="term" value="F:antiporter activity"/>
    <property type="evidence" value="ECO:0007669"/>
    <property type="project" value="InterPro"/>
</dbReference>
<reference evidence="7" key="2">
    <citation type="journal article" date="2022" name="BMC Genomics">
        <title>Comparative genome analysis of mycobacteria focusing on tRNA and non-coding RNA.</title>
        <authorList>
            <person name="Behra P.R.K."/>
            <person name="Pettersson B.M.F."/>
            <person name="Ramesh M."/>
            <person name="Das S."/>
            <person name="Dasgupta S."/>
            <person name="Kirsebom L.A."/>
        </authorList>
    </citation>
    <scope>NUCLEOTIDE SEQUENCE</scope>
    <source>
        <strain evidence="7">DSM 45406</strain>
    </source>
</reference>
<evidence type="ECO:0000256" key="2">
    <source>
        <dbReference type="ARBA" id="ARBA00022692"/>
    </source>
</evidence>
<evidence type="ECO:0000259" key="6">
    <source>
        <dbReference type="Pfam" id="PF00999"/>
    </source>
</evidence>
<keyword evidence="2 5" id="KW-0812">Transmembrane</keyword>
<dbReference type="EMBL" id="CP092427">
    <property type="protein sequence ID" value="ULP35213.1"/>
    <property type="molecule type" value="Genomic_DNA"/>
</dbReference>
<keyword evidence="9" id="KW-1185">Reference proteome</keyword>
<reference evidence="8" key="3">
    <citation type="submission" date="2022-08" db="EMBL/GenBank/DDBJ databases">
        <title>Whole genome sequencing of non-tuberculosis mycobacteria type-strains.</title>
        <authorList>
            <person name="Igarashi Y."/>
            <person name="Osugi A."/>
            <person name="Mitarai S."/>
        </authorList>
    </citation>
    <scope>NUCLEOTIDE SEQUENCE</scope>
    <source>
        <strain evidence="8">JCM 16372</strain>
    </source>
</reference>
<accession>A0A9X2Y9X5</accession>
<dbReference type="RefSeq" id="WP_239735328.1">
    <property type="nucleotide sequence ID" value="NZ_CP092427.2"/>
</dbReference>
<evidence type="ECO:0000313" key="9">
    <source>
        <dbReference type="Proteomes" id="UP001055159"/>
    </source>
</evidence>
<name>A0A9X2Y9X5_9MYCO</name>
<dbReference type="GO" id="GO:0016020">
    <property type="term" value="C:membrane"/>
    <property type="evidence" value="ECO:0007669"/>
    <property type="project" value="UniProtKB-SubCell"/>
</dbReference>
<reference evidence="7" key="1">
    <citation type="submission" date="2020-07" db="EMBL/GenBank/DDBJ databases">
        <authorList>
            <person name="Pettersson B.M.F."/>
            <person name="Behra P.R.K."/>
            <person name="Ramesh M."/>
            <person name="Das S."/>
            <person name="Dasgupta S."/>
            <person name="Kirsebom L.A."/>
        </authorList>
    </citation>
    <scope>NUCLEOTIDE SEQUENCE</scope>
    <source>
        <strain evidence="7">DSM 45406</strain>
    </source>
</reference>
<dbReference type="Proteomes" id="UP001055159">
    <property type="component" value="Chromosome"/>
</dbReference>
<dbReference type="AlphaFoldDB" id="A0A9X2Y9X5"/>
<dbReference type="GO" id="GO:1902600">
    <property type="term" value="P:proton transmembrane transport"/>
    <property type="evidence" value="ECO:0007669"/>
    <property type="project" value="InterPro"/>
</dbReference>
<evidence type="ECO:0000313" key="8">
    <source>
        <dbReference type="EMBL" id="ULP35213.1"/>
    </source>
</evidence>
<evidence type="ECO:0000256" key="3">
    <source>
        <dbReference type="ARBA" id="ARBA00022989"/>
    </source>
</evidence>